<sequence>MAVNNWVWVGPLSLLVALSGIFYAYPYPVLNLYGGRATDAKIHTTWLHHGPVNNDKCRTNSLGQACEDVRIHHDSATAFLACGYPETREAFYPPMNRHDTESAATYHEYFVKYDIKTDKATKMKIEGLDSSHDLILHGIDLYLPKDDKSKIYIFAVNHDRKGEAIVLFSHTLGTDVLTYEREFRHPAIKTPNAVAATSLSSFFITNDHYFYGGGPLATILRSHEDHWGPWKWATDVVYCNASSSSDIDCRTVSPPNAHPSANGALLVDDGKTLLINDVVEATTTVYDVDPETKVLSVRKKVQLGAGADNLSLIPGTEDIAVCIFPDVPSLIHRLSGEHLLDTTLKGEAAILRLVKARDYEPELLYWDDGSLITVLTGAAVDPKHGKIIAGGVVERHFIVCDVDV</sequence>
<dbReference type="InterPro" id="IPR011042">
    <property type="entry name" value="6-blade_b-propeller_TolB-like"/>
</dbReference>
<accession>A0A0D2GZZ5</accession>
<dbReference type="InterPro" id="IPR051288">
    <property type="entry name" value="Serum_paraoxonase/arylesterase"/>
</dbReference>
<dbReference type="VEuPathDB" id="FungiDB:Z517_03449"/>
<dbReference type="RefSeq" id="XP_013288008.1">
    <property type="nucleotide sequence ID" value="XM_013432554.1"/>
</dbReference>
<dbReference type="PANTHER" id="PTHR11799">
    <property type="entry name" value="PARAOXONASE"/>
    <property type="match status" value="1"/>
</dbReference>
<proteinExistence type="predicted"/>
<evidence type="ECO:0000313" key="1">
    <source>
        <dbReference type="EMBL" id="KIW84200.1"/>
    </source>
</evidence>
<dbReference type="HOGENOM" id="CLU_033924_1_0_1"/>
<dbReference type="PANTHER" id="PTHR11799:SF12">
    <property type="entry name" value="PARAOXONASE-RELATED"/>
    <property type="match status" value="1"/>
</dbReference>
<dbReference type="Gene3D" id="2.120.10.30">
    <property type="entry name" value="TolB, C-terminal domain"/>
    <property type="match status" value="1"/>
</dbReference>
<organism evidence="1 2">
    <name type="scientific">Fonsecaea pedrosoi CBS 271.37</name>
    <dbReference type="NCBI Taxonomy" id="1442368"/>
    <lineage>
        <taxon>Eukaryota</taxon>
        <taxon>Fungi</taxon>
        <taxon>Dikarya</taxon>
        <taxon>Ascomycota</taxon>
        <taxon>Pezizomycotina</taxon>
        <taxon>Eurotiomycetes</taxon>
        <taxon>Chaetothyriomycetidae</taxon>
        <taxon>Chaetothyriales</taxon>
        <taxon>Herpotrichiellaceae</taxon>
        <taxon>Fonsecaea</taxon>
    </lineage>
</organism>
<dbReference type="GeneID" id="25302939"/>
<dbReference type="AlphaFoldDB" id="A0A0D2GZZ5"/>
<dbReference type="Proteomes" id="UP000053029">
    <property type="component" value="Unassembled WGS sequence"/>
</dbReference>
<reference evidence="1 2" key="1">
    <citation type="submission" date="2015-01" db="EMBL/GenBank/DDBJ databases">
        <title>The Genome Sequence of Fonsecaea pedrosoi CBS 271.37.</title>
        <authorList>
            <consortium name="The Broad Institute Genomics Platform"/>
            <person name="Cuomo C."/>
            <person name="de Hoog S."/>
            <person name="Gorbushina A."/>
            <person name="Stielow B."/>
            <person name="Teixiera M."/>
            <person name="Abouelleil A."/>
            <person name="Chapman S.B."/>
            <person name="Priest M."/>
            <person name="Young S.K."/>
            <person name="Wortman J."/>
            <person name="Nusbaum C."/>
            <person name="Birren B."/>
        </authorList>
    </citation>
    <scope>NUCLEOTIDE SEQUENCE [LARGE SCALE GENOMIC DNA]</scope>
    <source>
        <strain evidence="1 2">CBS 271.37</strain>
    </source>
</reference>
<evidence type="ECO:0000313" key="2">
    <source>
        <dbReference type="Proteomes" id="UP000053029"/>
    </source>
</evidence>
<dbReference type="EMBL" id="KN846970">
    <property type="protein sequence ID" value="KIW84200.1"/>
    <property type="molecule type" value="Genomic_DNA"/>
</dbReference>
<gene>
    <name evidence="1" type="ORF">Z517_03449</name>
</gene>
<keyword evidence="2" id="KW-1185">Reference proteome</keyword>
<dbReference type="OrthoDB" id="5307922at2759"/>
<dbReference type="SUPFAM" id="SSF63829">
    <property type="entry name" value="Calcium-dependent phosphotriesterase"/>
    <property type="match status" value="1"/>
</dbReference>
<name>A0A0D2GZZ5_9EURO</name>
<protein>
    <submittedName>
        <fullName evidence="1">Uncharacterized protein</fullName>
    </submittedName>
</protein>